<protein>
    <submittedName>
        <fullName evidence="3">Uncharacterized protein</fullName>
    </submittedName>
</protein>
<keyword evidence="1" id="KW-0812">Transmembrane</keyword>
<accession>A0ABD3X0D2</accession>
<keyword evidence="2" id="KW-0732">Signal</keyword>
<feature type="chain" id="PRO_5044858421" evidence="2">
    <location>
        <begin position="22"/>
        <end position="103"/>
    </location>
</feature>
<dbReference type="AlphaFoldDB" id="A0ABD3X0D2"/>
<reference evidence="3 4" key="1">
    <citation type="submission" date="2024-11" db="EMBL/GenBank/DDBJ databases">
        <title>Chromosome-level genome assembly of the freshwater bivalve Anodonta woodiana.</title>
        <authorList>
            <person name="Chen X."/>
        </authorList>
    </citation>
    <scope>NUCLEOTIDE SEQUENCE [LARGE SCALE GENOMIC DNA]</scope>
    <source>
        <strain evidence="3">MN2024</strain>
        <tissue evidence="3">Gills</tissue>
    </source>
</reference>
<name>A0ABD3X0D2_SINWO</name>
<comment type="caution">
    <text evidence="3">The sequence shown here is derived from an EMBL/GenBank/DDBJ whole genome shotgun (WGS) entry which is preliminary data.</text>
</comment>
<evidence type="ECO:0000256" key="1">
    <source>
        <dbReference type="SAM" id="Phobius"/>
    </source>
</evidence>
<sequence length="103" mass="10507">MTKSACLCIIAFSCTLGLVCSTYSSYGSYGSSYKGVNSGSVNYQQVPVPIYRPIPVITPLNMGIGGYGFGGFPGVIGGSGFGGGGISSLIALVVIIMLLRNVL</sequence>
<gene>
    <name evidence="3" type="ORF">ACJMK2_031788</name>
</gene>
<evidence type="ECO:0000313" key="3">
    <source>
        <dbReference type="EMBL" id="KAL3879492.1"/>
    </source>
</evidence>
<keyword evidence="4" id="KW-1185">Reference proteome</keyword>
<dbReference type="EMBL" id="JBJQND010000004">
    <property type="protein sequence ID" value="KAL3879492.1"/>
    <property type="molecule type" value="Genomic_DNA"/>
</dbReference>
<evidence type="ECO:0000256" key="2">
    <source>
        <dbReference type="SAM" id="SignalP"/>
    </source>
</evidence>
<organism evidence="3 4">
    <name type="scientific">Sinanodonta woodiana</name>
    <name type="common">Chinese pond mussel</name>
    <name type="synonym">Anodonta woodiana</name>
    <dbReference type="NCBI Taxonomy" id="1069815"/>
    <lineage>
        <taxon>Eukaryota</taxon>
        <taxon>Metazoa</taxon>
        <taxon>Spiralia</taxon>
        <taxon>Lophotrochozoa</taxon>
        <taxon>Mollusca</taxon>
        <taxon>Bivalvia</taxon>
        <taxon>Autobranchia</taxon>
        <taxon>Heteroconchia</taxon>
        <taxon>Palaeoheterodonta</taxon>
        <taxon>Unionida</taxon>
        <taxon>Unionoidea</taxon>
        <taxon>Unionidae</taxon>
        <taxon>Unioninae</taxon>
        <taxon>Sinanodonta</taxon>
    </lineage>
</organism>
<feature type="signal peptide" evidence="2">
    <location>
        <begin position="1"/>
        <end position="21"/>
    </location>
</feature>
<keyword evidence="1" id="KW-0472">Membrane</keyword>
<feature type="transmembrane region" description="Helical" evidence="1">
    <location>
        <begin position="75"/>
        <end position="99"/>
    </location>
</feature>
<keyword evidence="1" id="KW-1133">Transmembrane helix</keyword>
<dbReference type="Proteomes" id="UP001634394">
    <property type="component" value="Unassembled WGS sequence"/>
</dbReference>
<evidence type="ECO:0000313" key="4">
    <source>
        <dbReference type="Proteomes" id="UP001634394"/>
    </source>
</evidence>
<proteinExistence type="predicted"/>